<feature type="domain" description="AMP-binding enzyme C-terminal" evidence="4">
    <location>
        <begin position="447"/>
        <end position="523"/>
    </location>
</feature>
<comment type="caution">
    <text evidence="5">The sequence shown here is derived from an EMBL/GenBank/DDBJ whole genome shotgun (WGS) entry which is preliminary data.</text>
</comment>
<dbReference type="GO" id="GO:0031956">
    <property type="term" value="F:medium-chain fatty acid-CoA ligase activity"/>
    <property type="evidence" value="ECO:0007669"/>
    <property type="project" value="TreeGrafter"/>
</dbReference>
<proteinExistence type="inferred from homology"/>
<dbReference type="GO" id="GO:0006631">
    <property type="term" value="P:fatty acid metabolic process"/>
    <property type="evidence" value="ECO:0007669"/>
    <property type="project" value="TreeGrafter"/>
</dbReference>
<dbReference type="EMBL" id="BLKW01000004">
    <property type="protein sequence ID" value="GFG75431.1"/>
    <property type="molecule type" value="Genomic_DNA"/>
</dbReference>
<evidence type="ECO:0000259" key="4">
    <source>
        <dbReference type="Pfam" id="PF13193"/>
    </source>
</evidence>
<evidence type="ECO:0000256" key="2">
    <source>
        <dbReference type="ARBA" id="ARBA00022598"/>
    </source>
</evidence>
<reference evidence="5 6" key="1">
    <citation type="journal article" date="2019" name="Emerg. Microbes Infect.">
        <title>Comprehensive subspecies identification of 175 nontuberculous mycobacteria species based on 7547 genomic profiles.</title>
        <authorList>
            <person name="Matsumoto Y."/>
            <person name="Kinjo T."/>
            <person name="Motooka D."/>
            <person name="Nabeya D."/>
            <person name="Jung N."/>
            <person name="Uechi K."/>
            <person name="Horii T."/>
            <person name="Iida T."/>
            <person name="Fujita J."/>
            <person name="Nakamura S."/>
        </authorList>
    </citation>
    <scope>NUCLEOTIDE SEQUENCE [LARGE SCALE GENOMIC DNA]</scope>
    <source>
        <strain evidence="5 6">JCM 17322</strain>
    </source>
</reference>
<dbReference type="InterPro" id="IPR000873">
    <property type="entry name" value="AMP-dep_synth/lig_dom"/>
</dbReference>
<dbReference type="InterPro" id="IPR045851">
    <property type="entry name" value="AMP-bd_C_sf"/>
</dbReference>
<evidence type="ECO:0000313" key="5">
    <source>
        <dbReference type="EMBL" id="GFG75431.1"/>
    </source>
</evidence>
<dbReference type="AlphaFoldDB" id="A0A7I9Y037"/>
<dbReference type="RefSeq" id="WP_163758153.1">
    <property type="nucleotide sequence ID" value="NZ_BLKW01000004.1"/>
</dbReference>
<dbReference type="InterPro" id="IPR025110">
    <property type="entry name" value="AMP-bd_C"/>
</dbReference>
<gene>
    <name evidence="5" type="primary">pchD</name>
    <name evidence="5" type="ORF">MBOT_27960</name>
</gene>
<protein>
    <submittedName>
        <fullName evidence="5">2,3-dihydroxybenzoate-AMP ligase</fullName>
    </submittedName>
</protein>
<dbReference type="Pfam" id="PF13193">
    <property type="entry name" value="AMP-binding_C"/>
    <property type="match status" value="1"/>
</dbReference>
<dbReference type="PANTHER" id="PTHR43201:SF5">
    <property type="entry name" value="MEDIUM-CHAIN ACYL-COA LIGASE ACSF2, MITOCHONDRIAL"/>
    <property type="match status" value="1"/>
</dbReference>
<feature type="domain" description="AMP-dependent synthetase/ligase" evidence="3">
    <location>
        <begin position="38"/>
        <end position="397"/>
    </location>
</feature>
<organism evidence="5 6">
    <name type="scientific">Mycobacterium botniense</name>
    <dbReference type="NCBI Taxonomy" id="84962"/>
    <lineage>
        <taxon>Bacteria</taxon>
        <taxon>Bacillati</taxon>
        <taxon>Actinomycetota</taxon>
        <taxon>Actinomycetes</taxon>
        <taxon>Mycobacteriales</taxon>
        <taxon>Mycobacteriaceae</taxon>
        <taxon>Mycobacterium</taxon>
    </lineage>
</organism>
<dbReference type="Gene3D" id="3.30.300.30">
    <property type="match status" value="1"/>
</dbReference>
<accession>A0A7I9Y037</accession>
<evidence type="ECO:0000313" key="6">
    <source>
        <dbReference type="Proteomes" id="UP000465361"/>
    </source>
</evidence>
<dbReference type="InterPro" id="IPR042099">
    <property type="entry name" value="ANL_N_sf"/>
</dbReference>
<name>A0A7I9Y037_9MYCO</name>
<keyword evidence="6" id="KW-1185">Reference proteome</keyword>
<dbReference type="CDD" id="cd04433">
    <property type="entry name" value="AFD_class_I"/>
    <property type="match status" value="1"/>
</dbReference>
<dbReference type="SUPFAM" id="SSF56801">
    <property type="entry name" value="Acetyl-CoA synthetase-like"/>
    <property type="match status" value="1"/>
</dbReference>
<evidence type="ECO:0000256" key="1">
    <source>
        <dbReference type="ARBA" id="ARBA00006432"/>
    </source>
</evidence>
<comment type="similarity">
    <text evidence="1">Belongs to the ATP-dependent AMP-binding enzyme family.</text>
</comment>
<dbReference type="Pfam" id="PF00501">
    <property type="entry name" value="AMP-binding"/>
    <property type="match status" value="1"/>
</dbReference>
<keyword evidence="2 5" id="KW-0436">Ligase</keyword>
<evidence type="ECO:0000259" key="3">
    <source>
        <dbReference type="Pfam" id="PF00501"/>
    </source>
</evidence>
<dbReference type="Proteomes" id="UP000465361">
    <property type="component" value="Unassembled WGS sequence"/>
</dbReference>
<dbReference type="Gene3D" id="3.40.50.12780">
    <property type="entry name" value="N-terminal domain of ligase-like"/>
    <property type="match status" value="1"/>
</dbReference>
<sequence length="544" mass="58380">MRPGGLNTMGSPAFTDEDSARYRAAGWWSDVTLSDAVRRNAEQSPGRAAYVDHPGISLTWRVFDCAASDLAEQLIGVGVSRGDRVAVWHGDSAAIHVLLVAIERCGAVVVGVGARAGSREVAAILRTAQPKFLVSDRARSAAARQAAAAVTAGFPVLVLGSGSDAGELCVHIDAAPTALGAERPLGPDDVFLINSTSGTTGLPKWVVHTQNRWYYFHQKAVANGLLTADDIFLPVIPTPFGFGIWTSHTTPIYLGATAVILERFTTKTTYEAIAQHKVTVLCCVSTQLTMLMADRSRLDYDLSSLRVVFAGGEALPYRPAAEFEELTGAKILQFYGSNETGLLSATTVDDSRHRRLRTSGRIVPEMAVRLFDGDRDVTATGHGQPACRGPATSLGYLGGTDHDKLFTRDGWMRMGDICQIDADGYLTVTGRTSDFILRGGKNISASEVEDAVMAHSSIAVAAAVAMPDPVFGEKVCVYIELADSQTVELPQLVEHLVALGVSKELLPERLIVMDELPRSSGGKIAKSQLREDIRARMEAKHECT</sequence>
<dbReference type="PANTHER" id="PTHR43201">
    <property type="entry name" value="ACYL-COA SYNTHETASE"/>
    <property type="match status" value="1"/>
</dbReference>